<dbReference type="EMBL" id="JAULSW010000003">
    <property type="protein sequence ID" value="KAK3387348.1"/>
    <property type="molecule type" value="Genomic_DNA"/>
</dbReference>
<keyword evidence="3" id="KW-1185">Reference proteome</keyword>
<evidence type="ECO:0000313" key="2">
    <source>
        <dbReference type="EMBL" id="KAK3387348.1"/>
    </source>
</evidence>
<keyword evidence="1" id="KW-0472">Membrane</keyword>
<accession>A0AAE0NTB1</accession>
<comment type="caution">
    <text evidence="2">The sequence shown here is derived from an EMBL/GenBank/DDBJ whole genome shotgun (WGS) entry which is preliminary data.</text>
</comment>
<dbReference type="AlphaFoldDB" id="A0AAE0NTB1"/>
<feature type="transmembrane region" description="Helical" evidence="1">
    <location>
        <begin position="101"/>
        <end position="121"/>
    </location>
</feature>
<gene>
    <name evidence="2" type="ORF">B0H63DRAFT_156295</name>
</gene>
<proteinExistence type="predicted"/>
<sequence length="197" mass="21821">MDGPLAAHHQAVSSDEFCHAHPEASLRPAPLRIRGRATRRSKIIDNIADVGSLSLGTLMTIVALNGSQTKQGTCPRPEDDHRWTAFIPPLRHLPRPLRCPNLLLVLAAMFIYFCVAIFHLLPRKCPRYWPDFGLFALVVSLASGVYFGSFVMVDAMVLGGYLSLLASKIVDQLVRKQLSNDSETTRSYKQLPVPSDV</sequence>
<dbReference type="Proteomes" id="UP001285441">
    <property type="component" value="Unassembled WGS sequence"/>
</dbReference>
<name>A0AAE0NTB1_9PEZI</name>
<keyword evidence="1" id="KW-1133">Transmembrane helix</keyword>
<organism evidence="2 3">
    <name type="scientific">Podospora didyma</name>
    <dbReference type="NCBI Taxonomy" id="330526"/>
    <lineage>
        <taxon>Eukaryota</taxon>
        <taxon>Fungi</taxon>
        <taxon>Dikarya</taxon>
        <taxon>Ascomycota</taxon>
        <taxon>Pezizomycotina</taxon>
        <taxon>Sordariomycetes</taxon>
        <taxon>Sordariomycetidae</taxon>
        <taxon>Sordariales</taxon>
        <taxon>Podosporaceae</taxon>
        <taxon>Podospora</taxon>
    </lineage>
</organism>
<feature type="transmembrane region" description="Helical" evidence="1">
    <location>
        <begin position="133"/>
        <end position="166"/>
    </location>
</feature>
<evidence type="ECO:0000256" key="1">
    <source>
        <dbReference type="SAM" id="Phobius"/>
    </source>
</evidence>
<reference evidence="2" key="1">
    <citation type="journal article" date="2023" name="Mol. Phylogenet. Evol.">
        <title>Genome-scale phylogeny and comparative genomics of the fungal order Sordariales.</title>
        <authorList>
            <person name="Hensen N."/>
            <person name="Bonometti L."/>
            <person name="Westerberg I."/>
            <person name="Brannstrom I.O."/>
            <person name="Guillou S."/>
            <person name="Cros-Aarteil S."/>
            <person name="Calhoun S."/>
            <person name="Haridas S."/>
            <person name="Kuo A."/>
            <person name="Mondo S."/>
            <person name="Pangilinan J."/>
            <person name="Riley R."/>
            <person name="LaButti K."/>
            <person name="Andreopoulos B."/>
            <person name="Lipzen A."/>
            <person name="Chen C."/>
            <person name="Yan M."/>
            <person name="Daum C."/>
            <person name="Ng V."/>
            <person name="Clum A."/>
            <person name="Steindorff A."/>
            <person name="Ohm R.A."/>
            <person name="Martin F."/>
            <person name="Silar P."/>
            <person name="Natvig D.O."/>
            <person name="Lalanne C."/>
            <person name="Gautier V."/>
            <person name="Ament-Velasquez S.L."/>
            <person name="Kruys A."/>
            <person name="Hutchinson M.I."/>
            <person name="Powell A.J."/>
            <person name="Barry K."/>
            <person name="Miller A.N."/>
            <person name="Grigoriev I.V."/>
            <person name="Debuchy R."/>
            <person name="Gladieux P."/>
            <person name="Hiltunen Thoren M."/>
            <person name="Johannesson H."/>
        </authorList>
    </citation>
    <scope>NUCLEOTIDE SEQUENCE</scope>
    <source>
        <strain evidence="2">CBS 232.78</strain>
    </source>
</reference>
<evidence type="ECO:0000313" key="3">
    <source>
        <dbReference type="Proteomes" id="UP001285441"/>
    </source>
</evidence>
<reference evidence="2" key="2">
    <citation type="submission" date="2023-06" db="EMBL/GenBank/DDBJ databases">
        <authorList>
            <consortium name="Lawrence Berkeley National Laboratory"/>
            <person name="Haridas S."/>
            <person name="Hensen N."/>
            <person name="Bonometti L."/>
            <person name="Westerberg I."/>
            <person name="Brannstrom I.O."/>
            <person name="Guillou S."/>
            <person name="Cros-Aarteil S."/>
            <person name="Calhoun S."/>
            <person name="Kuo A."/>
            <person name="Mondo S."/>
            <person name="Pangilinan J."/>
            <person name="Riley R."/>
            <person name="LaButti K."/>
            <person name="Andreopoulos B."/>
            <person name="Lipzen A."/>
            <person name="Chen C."/>
            <person name="Yanf M."/>
            <person name="Daum C."/>
            <person name="Ng V."/>
            <person name="Clum A."/>
            <person name="Steindorff A."/>
            <person name="Ohm R."/>
            <person name="Martin F."/>
            <person name="Silar P."/>
            <person name="Natvig D."/>
            <person name="Lalanne C."/>
            <person name="Gautier V."/>
            <person name="Ament-velasquez S.L."/>
            <person name="Kruys A."/>
            <person name="Hutchinson M.I."/>
            <person name="Powell A.J."/>
            <person name="Barry K."/>
            <person name="Miller A.N."/>
            <person name="Grigoriev I.V."/>
            <person name="Debuchy R."/>
            <person name="Gladieux P."/>
            <person name="Thoren M.H."/>
            <person name="Johannesson H."/>
        </authorList>
    </citation>
    <scope>NUCLEOTIDE SEQUENCE</scope>
    <source>
        <strain evidence="2">CBS 232.78</strain>
    </source>
</reference>
<protein>
    <submittedName>
        <fullName evidence="2">Uncharacterized protein</fullName>
    </submittedName>
</protein>
<keyword evidence="1" id="KW-0812">Transmembrane</keyword>